<dbReference type="InterPro" id="IPR029045">
    <property type="entry name" value="ClpP/crotonase-like_dom_sf"/>
</dbReference>
<dbReference type="Proteomes" id="UP001499988">
    <property type="component" value="Unassembled WGS sequence"/>
</dbReference>
<evidence type="ECO:0000313" key="9">
    <source>
        <dbReference type="Proteomes" id="UP001499988"/>
    </source>
</evidence>
<accession>A0ABP9FGN2</accession>
<evidence type="ECO:0000259" key="7">
    <source>
        <dbReference type="Pfam" id="PF01343"/>
    </source>
</evidence>
<evidence type="ECO:0000256" key="5">
    <source>
        <dbReference type="ARBA" id="ARBA00022825"/>
    </source>
</evidence>
<evidence type="ECO:0000256" key="3">
    <source>
        <dbReference type="ARBA" id="ARBA00022670"/>
    </source>
</evidence>
<dbReference type="InterPro" id="IPR047272">
    <property type="entry name" value="S49_SppA_C"/>
</dbReference>
<name>A0ABP9FGN2_9GAMM</name>
<dbReference type="SUPFAM" id="SSF52096">
    <property type="entry name" value="ClpP/crotonase"/>
    <property type="match status" value="2"/>
</dbReference>
<dbReference type="InterPro" id="IPR004634">
    <property type="entry name" value="Pept_S49_pIV"/>
</dbReference>
<dbReference type="CDD" id="cd07018">
    <property type="entry name" value="S49_SppA_67K_type"/>
    <property type="match status" value="1"/>
</dbReference>
<feature type="domain" description="Peptidase S49" evidence="7">
    <location>
        <begin position="133"/>
        <end position="279"/>
    </location>
</feature>
<comment type="subcellular location">
    <subcellularLocation>
        <location evidence="1">Membrane</location>
    </subcellularLocation>
</comment>
<evidence type="ECO:0000313" key="8">
    <source>
        <dbReference type="EMBL" id="GAA4902380.1"/>
    </source>
</evidence>
<sequence>MSKQPSMFMRFIKLIGSLLNTFRRIVVNLVFFIFLGFLLVTVSGDDQAKLEEGAALILELDGIIVEQKRQLDPFEMITGSSSDGPQEILLADLLFAIDQAAADSRIGGLVLRPGQLVAGQAKLDDIGNAIDRFKQSGKPVLMQAGWLDQRNYYLASFADEIQLNPGGMVSIEGMGIYRLYYKEALAKLKVNTHLFRVGKYKSFAESYTEQGMSAPAKEANEALLNDLWGSYTTTVAQNRNIESALLNMDLEHLSSVLADHQGDFAEMALQTGLIDQLYTDIQMREDLFARFGASSADKKELRAIGLNGYLGHVKPMLEPNSEDQIGIVVAKGTILNGEQPAGTIGGISTARLLREARQDDKIKAVVLRIDSGGGSAYASEQIRQEVLALQEAGKPVVASMGSVAASGGYWIAANADHIYAQTNTITGSIGIISLITTFEEAAEAIGVSADGVGTTEMAGLSVLRPLPDSFKRILQLNMNKGYQDFIDLVANARDMSLEEVDAVAQGRVWSGSAALELGLVDELGGLQQAIDTAAALTQLDDFEQRVIGPKLSPEQEFLQHIFGTVQAWLPSRDVSSIEILAQQLLAPFQLQMQLDDPKHIYMLCLECETSL</sequence>
<dbReference type="RefSeq" id="WP_345337343.1">
    <property type="nucleotide sequence ID" value="NZ_BAABJZ010000106.1"/>
</dbReference>
<keyword evidence="6" id="KW-0472">Membrane</keyword>
<dbReference type="PANTHER" id="PTHR33209">
    <property type="entry name" value="PROTEASE 4"/>
    <property type="match status" value="1"/>
</dbReference>
<evidence type="ECO:0000256" key="4">
    <source>
        <dbReference type="ARBA" id="ARBA00022801"/>
    </source>
</evidence>
<evidence type="ECO:0000256" key="2">
    <source>
        <dbReference type="ARBA" id="ARBA00008683"/>
    </source>
</evidence>
<dbReference type="NCBIfam" id="TIGR00705">
    <property type="entry name" value="SppA_67K"/>
    <property type="match status" value="1"/>
</dbReference>
<comment type="caution">
    <text evidence="8">The sequence shown here is derived from an EMBL/GenBank/DDBJ whole genome shotgun (WGS) entry which is preliminary data.</text>
</comment>
<dbReference type="Pfam" id="PF01343">
    <property type="entry name" value="Peptidase_S49"/>
    <property type="match status" value="2"/>
</dbReference>
<dbReference type="PANTHER" id="PTHR33209:SF1">
    <property type="entry name" value="PEPTIDASE S49 DOMAIN-CONTAINING PROTEIN"/>
    <property type="match status" value="1"/>
</dbReference>
<comment type="similarity">
    <text evidence="2">Belongs to the peptidase S49 family.</text>
</comment>
<dbReference type="Gene3D" id="3.90.226.10">
    <property type="entry name" value="2-enoyl-CoA Hydratase, Chain A, domain 1"/>
    <property type="match status" value="2"/>
</dbReference>
<evidence type="ECO:0000256" key="6">
    <source>
        <dbReference type="ARBA" id="ARBA00023136"/>
    </source>
</evidence>
<organism evidence="8 9">
    <name type="scientific">Ferrimonas pelagia</name>
    <dbReference type="NCBI Taxonomy" id="1177826"/>
    <lineage>
        <taxon>Bacteria</taxon>
        <taxon>Pseudomonadati</taxon>
        <taxon>Pseudomonadota</taxon>
        <taxon>Gammaproteobacteria</taxon>
        <taxon>Alteromonadales</taxon>
        <taxon>Ferrimonadaceae</taxon>
        <taxon>Ferrimonas</taxon>
    </lineage>
</organism>
<keyword evidence="9" id="KW-1185">Reference proteome</keyword>
<dbReference type="InterPro" id="IPR047217">
    <property type="entry name" value="S49_SppA_67K_type_N"/>
</dbReference>
<dbReference type="InterPro" id="IPR002142">
    <property type="entry name" value="Peptidase_S49"/>
</dbReference>
<dbReference type="PIRSF" id="PIRSF001217">
    <property type="entry name" value="Protease_4_SppA"/>
    <property type="match status" value="1"/>
</dbReference>
<feature type="domain" description="Peptidase S49" evidence="7">
    <location>
        <begin position="389"/>
        <end position="539"/>
    </location>
</feature>
<keyword evidence="5" id="KW-0720">Serine protease</keyword>
<protein>
    <submittedName>
        <fullName evidence="8">Signal peptide peptidase SppA</fullName>
    </submittedName>
</protein>
<proteinExistence type="inferred from homology"/>
<dbReference type="NCBIfam" id="TIGR00706">
    <property type="entry name" value="SppA_dom"/>
    <property type="match status" value="1"/>
</dbReference>
<reference evidence="9" key="1">
    <citation type="journal article" date="2019" name="Int. J. Syst. Evol. Microbiol.">
        <title>The Global Catalogue of Microorganisms (GCM) 10K type strain sequencing project: providing services to taxonomists for standard genome sequencing and annotation.</title>
        <authorList>
            <consortium name="The Broad Institute Genomics Platform"/>
            <consortium name="The Broad Institute Genome Sequencing Center for Infectious Disease"/>
            <person name="Wu L."/>
            <person name="Ma J."/>
        </authorList>
    </citation>
    <scope>NUCLEOTIDE SEQUENCE [LARGE SCALE GENOMIC DNA]</scope>
    <source>
        <strain evidence="9">JCM 18401</strain>
    </source>
</reference>
<dbReference type="InterPro" id="IPR004635">
    <property type="entry name" value="Pept_S49_SppA"/>
</dbReference>
<gene>
    <name evidence="8" type="primary">sppA</name>
    <name evidence="8" type="ORF">GCM10023333_40550</name>
</gene>
<keyword evidence="4" id="KW-0378">Hydrolase</keyword>
<dbReference type="EMBL" id="BAABJZ010000106">
    <property type="protein sequence ID" value="GAA4902380.1"/>
    <property type="molecule type" value="Genomic_DNA"/>
</dbReference>
<dbReference type="Gene3D" id="6.20.330.10">
    <property type="match status" value="1"/>
</dbReference>
<dbReference type="CDD" id="cd07023">
    <property type="entry name" value="S49_Sppa_N_C"/>
    <property type="match status" value="1"/>
</dbReference>
<keyword evidence="3" id="KW-0645">Protease</keyword>
<evidence type="ECO:0000256" key="1">
    <source>
        <dbReference type="ARBA" id="ARBA00004370"/>
    </source>
</evidence>